<protein>
    <recommendedName>
        <fullName evidence="3">Copia protein</fullName>
    </recommendedName>
</protein>
<dbReference type="Proteomes" id="UP000257109">
    <property type="component" value="Unassembled WGS sequence"/>
</dbReference>
<proteinExistence type="predicted"/>
<gene>
    <name evidence="1" type="ORF">CR513_37913</name>
</gene>
<name>A0A371FSY4_MUCPR</name>
<dbReference type="OrthoDB" id="1436861at2759"/>
<evidence type="ECO:0000313" key="2">
    <source>
        <dbReference type="Proteomes" id="UP000257109"/>
    </source>
</evidence>
<dbReference type="Pfam" id="PF14223">
    <property type="entry name" value="Retrotran_gag_2"/>
    <property type="match status" value="1"/>
</dbReference>
<dbReference type="PANTHER" id="PTHR47481:SF22">
    <property type="entry name" value="RETROTRANSPOSON GAG DOMAIN-CONTAINING PROTEIN"/>
    <property type="match status" value="1"/>
</dbReference>
<keyword evidence="2" id="KW-1185">Reference proteome</keyword>
<dbReference type="AlphaFoldDB" id="A0A371FSY4"/>
<dbReference type="EMBL" id="QJKJ01007938">
    <property type="protein sequence ID" value="RDX81418.1"/>
    <property type="molecule type" value="Genomic_DNA"/>
</dbReference>
<feature type="non-terminal residue" evidence="1">
    <location>
        <position position="1"/>
    </location>
</feature>
<evidence type="ECO:0008006" key="3">
    <source>
        <dbReference type="Google" id="ProtNLM"/>
    </source>
</evidence>
<comment type="caution">
    <text evidence="1">The sequence shown here is derived from an EMBL/GenBank/DDBJ whole genome shotgun (WGS) entry which is preliminary data.</text>
</comment>
<dbReference type="PANTHER" id="PTHR47481">
    <property type="match status" value="1"/>
</dbReference>
<accession>A0A371FSY4</accession>
<evidence type="ECO:0000313" key="1">
    <source>
        <dbReference type="EMBL" id="RDX81418.1"/>
    </source>
</evidence>
<sequence length="93" mass="10356">MNVKSHQLRSELEFGNHHQGNITIAKYLARIQAIVDVLLSTGDPISHHDHIEAILEGLPKEYSALATIIQHISEPCDILDIESNINVPQPLVM</sequence>
<organism evidence="1 2">
    <name type="scientific">Mucuna pruriens</name>
    <name type="common">Velvet bean</name>
    <name type="synonym">Dolichos pruriens</name>
    <dbReference type="NCBI Taxonomy" id="157652"/>
    <lineage>
        <taxon>Eukaryota</taxon>
        <taxon>Viridiplantae</taxon>
        <taxon>Streptophyta</taxon>
        <taxon>Embryophyta</taxon>
        <taxon>Tracheophyta</taxon>
        <taxon>Spermatophyta</taxon>
        <taxon>Magnoliopsida</taxon>
        <taxon>eudicotyledons</taxon>
        <taxon>Gunneridae</taxon>
        <taxon>Pentapetalae</taxon>
        <taxon>rosids</taxon>
        <taxon>fabids</taxon>
        <taxon>Fabales</taxon>
        <taxon>Fabaceae</taxon>
        <taxon>Papilionoideae</taxon>
        <taxon>50 kb inversion clade</taxon>
        <taxon>NPAAA clade</taxon>
        <taxon>indigoferoid/millettioid clade</taxon>
        <taxon>Phaseoleae</taxon>
        <taxon>Mucuna</taxon>
    </lineage>
</organism>
<reference evidence="1" key="1">
    <citation type="submission" date="2018-05" db="EMBL/GenBank/DDBJ databases">
        <title>Draft genome of Mucuna pruriens seed.</title>
        <authorList>
            <person name="Nnadi N.E."/>
            <person name="Vos R."/>
            <person name="Hasami M.H."/>
            <person name="Devisetty U.K."/>
            <person name="Aguiy J.C."/>
        </authorList>
    </citation>
    <scope>NUCLEOTIDE SEQUENCE [LARGE SCALE GENOMIC DNA]</scope>
    <source>
        <strain evidence="1">JCA_2017</strain>
    </source>
</reference>